<evidence type="ECO:0000313" key="2">
    <source>
        <dbReference type="Proteomes" id="UP001389717"/>
    </source>
</evidence>
<comment type="caution">
    <text evidence="1">The sequence shown here is derived from an EMBL/GenBank/DDBJ whole genome shotgun (WGS) entry which is preliminary data.</text>
</comment>
<organism evidence="1 2">
    <name type="scientific">Rossellomorea oryzaecorticis</name>
    <dbReference type="NCBI Taxonomy" id="1396505"/>
    <lineage>
        <taxon>Bacteria</taxon>
        <taxon>Bacillati</taxon>
        <taxon>Bacillota</taxon>
        <taxon>Bacilli</taxon>
        <taxon>Bacillales</taxon>
        <taxon>Bacillaceae</taxon>
        <taxon>Rossellomorea</taxon>
    </lineage>
</organism>
<protein>
    <submittedName>
        <fullName evidence="1">YfhJ family protein</fullName>
    </submittedName>
</protein>
<dbReference type="RefSeq" id="WP_341985519.1">
    <property type="nucleotide sequence ID" value="NZ_JBBYAF010000040.1"/>
</dbReference>
<dbReference type="Proteomes" id="UP001389717">
    <property type="component" value="Unassembled WGS sequence"/>
</dbReference>
<dbReference type="InterPro" id="IPR026952">
    <property type="entry name" value="WVELL"/>
</dbReference>
<evidence type="ECO:0000313" key="1">
    <source>
        <dbReference type="EMBL" id="MEL3974000.1"/>
    </source>
</evidence>
<accession>A0ABU9KF64</accession>
<reference evidence="1 2" key="1">
    <citation type="submission" date="2024-04" db="EMBL/GenBank/DDBJ databases">
        <title>Bacillus oryzaecorticis sp. nov., a moderately halophilic bacterium isolated from rice husks.</title>
        <authorList>
            <person name="Zhu H.-S."/>
        </authorList>
    </citation>
    <scope>NUCLEOTIDE SEQUENCE [LARGE SCALE GENOMIC DNA]</scope>
    <source>
        <strain evidence="1 2">ZC255</strain>
    </source>
</reference>
<proteinExistence type="predicted"/>
<dbReference type="Pfam" id="PF14043">
    <property type="entry name" value="WVELL"/>
    <property type="match status" value="1"/>
</dbReference>
<sequence>MESTFHELTELLLENNTQLSYERARTWVELVWEDFETTYAKAGYEYQGKEMTEKVVRQWITNYGSRIHEFAARNPKYKHLLENEDSNEDDGLIH</sequence>
<dbReference type="EMBL" id="JBBYAF010000040">
    <property type="protein sequence ID" value="MEL3974000.1"/>
    <property type="molecule type" value="Genomic_DNA"/>
</dbReference>
<gene>
    <name evidence="1" type="ORF">AAEO50_17085</name>
</gene>
<keyword evidence="2" id="KW-1185">Reference proteome</keyword>
<name>A0ABU9KF64_9BACI</name>